<proteinExistence type="predicted"/>
<evidence type="ECO:0000313" key="3">
    <source>
        <dbReference type="Proteomes" id="UP000637695"/>
    </source>
</evidence>
<accession>A0A917KGY2</accession>
<reference evidence="2" key="1">
    <citation type="journal article" date="2014" name="Int. J. Syst. Evol. Microbiol.">
        <title>Complete genome sequence of Corynebacterium casei LMG S-19264T (=DSM 44701T), isolated from a smear-ripened cheese.</title>
        <authorList>
            <consortium name="US DOE Joint Genome Institute (JGI-PGF)"/>
            <person name="Walter F."/>
            <person name="Albersmeier A."/>
            <person name="Kalinowski J."/>
            <person name="Ruckert C."/>
        </authorList>
    </citation>
    <scope>NUCLEOTIDE SEQUENCE</scope>
    <source>
        <strain evidence="2">JCM 18487</strain>
    </source>
</reference>
<dbReference type="EMBL" id="BMOY01000058">
    <property type="protein sequence ID" value="GGJ13701.1"/>
    <property type="molecule type" value="Genomic_DNA"/>
</dbReference>
<organism evidence="2 3">
    <name type="scientific">Alicyclobacillus cellulosilyticus</name>
    <dbReference type="NCBI Taxonomy" id="1003997"/>
    <lineage>
        <taxon>Bacteria</taxon>
        <taxon>Bacillati</taxon>
        <taxon>Bacillota</taxon>
        <taxon>Bacilli</taxon>
        <taxon>Bacillales</taxon>
        <taxon>Alicyclobacillaceae</taxon>
        <taxon>Alicyclobacillus</taxon>
    </lineage>
</organism>
<protein>
    <submittedName>
        <fullName evidence="2">Uncharacterized protein</fullName>
    </submittedName>
</protein>
<reference evidence="2" key="2">
    <citation type="submission" date="2020-09" db="EMBL/GenBank/DDBJ databases">
        <authorList>
            <person name="Sun Q."/>
            <person name="Ohkuma M."/>
        </authorList>
    </citation>
    <scope>NUCLEOTIDE SEQUENCE</scope>
    <source>
        <strain evidence="2">JCM 18487</strain>
    </source>
</reference>
<gene>
    <name evidence="2" type="ORF">GCM10010885_23780</name>
</gene>
<evidence type="ECO:0000313" key="2">
    <source>
        <dbReference type="EMBL" id="GGJ13701.1"/>
    </source>
</evidence>
<dbReference type="AlphaFoldDB" id="A0A917KGY2"/>
<sequence>MWTHRPPVGLAARGPAVHPGDRARKICPADLAPAAWRPWTCSGGAAVTAGGRTAKSGGMDYRTRRTLMICMLATYKNVAKYD</sequence>
<evidence type="ECO:0000256" key="1">
    <source>
        <dbReference type="SAM" id="MobiDB-lite"/>
    </source>
</evidence>
<name>A0A917KGY2_9BACL</name>
<feature type="region of interest" description="Disordered" evidence="1">
    <location>
        <begin position="1"/>
        <end position="20"/>
    </location>
</feature>
<keyword evidence="3" id="KW-1185">Reference proteome</keyword>
<comment type="caution">
    <text evidence="2">The sequence shown here is derived from an EMBL/GenBank/DDBJ whole genome shotgun (WGS) entry which is preliminary data.</text>
</comment>
<dbReference type="Proteomes" id="UP000637695">
    <property type="component" value="Unassembled WGS sequence"/>
</dbReference>